<gene>
    <name evidence="2" type="ORF">FLA105534_02899</name>
</gene>
<organism evidence="2 3">
    <name type="scientific">Flavobacterium bizetiae</name>
    <dbReference type="NCBI Taxonomy" id="2704140"/>
    <lineage>
        <taxon>Bacteria</taxon>
        <taxon>Pseudomonadati</taxon>
        <taxon>Bacteroidota</taxon>
        <taxon>Flavobacteriia</taxon>
        <taxon>Flavobacteriales</taxon>
        <taxon>Flavobacteriaceae</taxon>
        <taxon>Flavobacterium</taxon>
    </lineage>
</organism>
<evidence type="ECO:0000256" key="1">
    <source>
        <dbReference type="SAM" id="Phobius"/>
    </source>
</evidence>
<keyword evidence="3" id="KW-1185">Reference proteome</keyword>
<accession>A0A6J4GPE1</accession>
<evidence type="ECO:0000313" key="3">
    <source>
        <dbReference type="Proteomes" id="UP000479938"/>
    </source>
</evidence>
<dbReference type="EMBL" id="CADCSU010000105">
    <property type="protein sequence ID" value="CAA9199974.1"/>
    <property type="molecule type" value="Genomic_DNA"/>
</dbReference>
<evidence type="ECO:0000313" key="2">
    <source>
        <dbReference type="EMBL" id="CAA9199974.1"/>
    </source>
</evidence>
<dbReference type="RefSeq" id="WP_173971450.1">
    <property type="nucleotide sequence ID" value="NZ_CADCSU010000105.1"/>
</dbReference>
<dbReference type="AlphaFoldDB" id="A0A6J4GPE1"/>
<keyword evidence="1" id="KW-0812">Transmembrane</keyword>
<protein>
    <recommendedName>
        <fullName evidence="4">Carrier domain-containing protein</fullName>
    </recommendedName>
</protein>
<proteinExistence type="predicted"/>
<sequence length="223" mass="26254">MKDCELSNIDIEEIECFLEEIEKSFKVHFLNNELIHITKFGQLCDYITNKIELENCSNCTNQQAFYKLREAIAIILNIEKRTITLNQPLTDLFPRKTRITDIKKLETYLGFKLNILRPHHWLSIIFSALFTISFVALFFILPIGLLGILISITGFKISHENGTELSLKTIREIVKKMTRKNYLESRRNQNTFNKNEIENVLIDWFSNQFDLDKTKLTREAKLF</sequence>
<keyword evidence="1" id="KW-1133">Transmembrane helix</keyword>
<name>A0A6J4GPE1_9FLAO</name>
<keyword evidence="1" id="KW-0472">Membrane</keyword>
<evidence type="ECO:0008006" key="4">
    <source>
        <dbReference type="Google" id="ProtNLM"/>
    </source>
</evidence>
<reference evidence="2 3" key="1">
    <citation type="submission" date="2020-02" db="EMBL/GenBank/DDBJ databases">
        <authorList>
            <person name="Criscuolo A."/>
        </authorList>
    </citation>
    <scope>NUCLEOTIDE SEQUENCE [LARGE SCALE GENOMIC DNA]</scope>
    <source>
        <strain evidence="2">CIP105534</strain>
    </source>
</reference>
<dbReference type="Proteomes" id="UP000479938">
    <property type="component" value="Unassembled WGS sequence"/>
</dbReference>
<feature type="transmembrane region" description="Helical" evidence="1">
    <location>
        <begin position="121"/>
        <end position="150"/>
    </location>
</feature>